<name>A0AAV4Y8N1_CAEEX</name>
<dbReference type="EMBL" id="BPLR01018874">
    <property type="protein sequence ID" value="GIZ02894.1"/>
    <property type="molecule type" value="Genomic_DNA"/>
</dbReference>
<organism evidence="2 3">
    <name type="scientific">Caerostris extrusa</name>
    <name type="common">Bark spider</name>
    <name type="synonym">Caerostris bankana</name>
    <dbReference type="NCBI Taxonomy" id="172846"/>
    <lineage>
        <taxon>Eukaryota</taxon>
        <taxon>Metazoa</taxon>
        <taxon>Ecdysozoa</taxon>
        <taxon>Arthropoda</taxon>
        <taxon>Chelicerata</taxon>
        <taxon>Arachnida</taxon>
        <taxon>Araneae</taxon>
        <taxon>Araneomorphae</taxon>
        <taxon>Entelegynae</taxon>
        <taxon>Araneoidea</taxon>
        <taxon>Araneidae</taxon>
        <taxon>Caerostris</taxon>
    </lineage>
</organism>
<accession>A0AAV4Y8N1</accession>
<dbReference type="Proteomes" id="UP001054945">
    <property type="component" value="Unassembled WGS sequence"/>
</dbReference>
<proteinExistence type="predicted"/>
<evidence type="ECO:0000313" key="3">
    <source>
        <dbReference type="Proteomes" id="UP001054945"/>
    </source>
</evidence>
<keyword evidence="3" id="KW-1185">Reference proteome</keyword>
<comment type="caution">
    <text evidence="2">The sequence shown here is derived from an EMBL/GenBank/DDBJ whole genome shotgun (WGS) entry which is preliminary data.</text>
</comment>
<feature type="region of interest" description="Disordered" evidence="1">
    <location>
        <begin position="108"/>
        <end position="135"/>
    </location>
</feature>
<evidence type="ECO:0000256" key="1">
    <source>
        <dbReference type="SAM" id="MobiDB-lite"/>
    </source>
</evidence>
<evidence type="ECO:0000313" key="2">
    <source>
        <dbReference type="EMBL" id="GIZ02894.1"/>
    </source>
</evidence>
<gene>
    <name evidence="2" type="ORF">CEXT_68171</name>
</gene>
<dbReference type="AlphaFoldDB" id="A0AAV4Y8N1"/>
<sequence>MHLKRDDGDGISPENCRLFPRVVLQKFLTVSCFMSNYRAIILKTIHPSIIKTDIQNITEPTNENSIYLSPSIHSPIPNSSCPLGTRRKDTRAGRKGLRMVSHASNWRTARSIQKNDPSRGRRSAPSGHGYSTATRPLHCPIAQKQIVVHSEREGFVRNRMDECGMVKAVTYCFRISMRKSLLVMQSKECCTNQFGLIAIKNGEEITIITANPTLKDFGLFASMGNKSKLNKKEKCNPILEQLQPN</sequence>
<protein>
    <submittedName>
        <fullName evidence="2">Uncharacterized protein</fullName>
    </submittedName>
</protein>
<reference evidence="2 3" key="1">
    <citation type="submission" date="2021-06" db="EMBL/GenBank/DDBJ databases">
        <title>Caerostris extrusa draft genome.</title>
        <authorList>
            <person name="Kono N."/>
            <person name="Arakawa K."/>
        </authorList>
    </citation>
    <scope>NUCLEOTIDE SEQUENCE [LARGE SCALE GENOMIC DNA]</scope>
</reference>